<name>A0A5B0RV05_PUCGR</name>
<organism evidence="1 2">
    <name type="scientific">Puccinia graminis f. sp. tritici</name>
    <dbReference type="NCBI Taxonomy" id="56615"/>
    <lineage>
        <taxon>Eukaryota</taxon>
        <taxon>Fungi</taxon>
        <taxon>Dikarya</taxon>
        <taxon>Basidiomycota</taxon>
        <taxon>Pucciniomycotina</taxon>
        <taxon>Pucciniomycetes</taxon>
        <taxon>Pucciniales</taxon>
        <taxon>Pucciniaceae</taxon>
        <taxon>Puccinia</taxon>
    </lineage>
</organism>
<protein>
    <submittedName>
        <fullName evidence="1">Uncharacterized protein</fullName>
    </submittedName>
</protein>
<reference evidence="1 2" key="1">
    <citation type="submission" date="2019-05" db="EMBL/GenBank/DDBJ databases">
        <title>Emergence of the Ug99 lineage of the wheat stem rust pathogen through somatic hybridization.</title>
        <authorList>
            <person name="Li F."/>
            <person name="Upadhyaya N.M."/>
            <person name="Sperschneider J."/>
            <person name="Matny O."/>
            <person name="Nguyen-Phuc H."/>
            <person name="Mago R."/>
            <person name="Raley C."/>
            <person name="Miller M.E."/>
            <person name="Silverstein K.A.T."/>
            <person name="Henningsen E."/>
            <person name="Hirsch C.D."/>
            <person name="Visser B."/>
            <person name="Pretorius Z.A."/>
            <person name="Steffenson B.J."/>
            <person name="Schwessinger B."/>
            <person name="Dodds P.N."/>
            <person name="Figueroa M."/>
        </authorList>
    </citation>
    <scope>NUCLEOTIDE SEQUENCE [LARGE SCALE GENOMIC DNA]</scope>
    <source>
        <strain evidence="1 2">Ug99</strain>
    </source>
</reference>
<gene>
    <name evidence="1" type="ORF">PGTUg99_034487</name>
</gene>
<proteinExistence type="predicted"/>
<sequence length="159" mass="17542">MIELRPWKSHSEEGYVCIQSSSVQLTHQHLKTIGTRPSALEAGANGSLCAAITPSQKKKQGEVGPTSDVVMRFWCGRMTDGGGAAAVPAGANSYRGFIHPARRSRGRNRPAGFLELRRSNKEPSHRALHPSILPTHSSYSSRLFVRQQIDKYNLIHRLA</sequence>
<evidence type="ECO:0000313" key="2">
    <source>
        <dbReference type="Proteomes" id="UP000325313"/>
    </source>
</evidence>
<comment type="caution">
    <text evidence="1">The sequence shown here is derived from an EMBL/GenBank/DDBJ whole genome shotgun (WGS) entry which is preliminary data.</text>
</comment>
<dbReference type="AlphaFoldDB" id="A0A5B0RV05"/>
<dbReference type="EMBL" id="VDEP01000136">
    <property type="protein sequence ID" value="KAA1129690.1"/>
    <property type="molecule type" value="Genomic_DNA"/>
</dbReference>
<evidence type="ECO:0000313" key="1">
    <source>
        <dbReference type="EMBL" id="KAA1129690.1"/>
    </source>
</evidence>
<dbReference type="Proteomes" id="UP000325313">
    <property type="component" value="Unassembled WGS sequence"/>
</dbReference>
<accession>A0A5B0RV05</accession>